<dbReference type="InterPro" id="IPR000679">
    <property type="entry name" value="Znf_GATA"/>
</dbReference>
<keyword evidence="3 6" id="KW-0863">Zinc-finger</keyword>
<dbReference type="CDD" id="cd00202">
    <property type="entry name" value="ZnF_GATA"/>
    <property type="match status" value="1"/>
</dbReference>
<protein>
    <submittedName>
        <fullName evidence="9">GATA transcription factor 9</fullName>
    </submittedName>
</protein>
<proteinExistence type="inferred from homology"/>
<dbReference type="Proteomes" id="UP001140206">
    <property type="component" value="Chromosome 3"/>
</dbReference>
<dbReference type="GO" id="GO:0005634">
    <property type="term" value="C:nucleus"/>
    <property type="evidence" value="ECO:0007669"/>
    <property type="project" value="TreeGrafter"/>
</dbReference>
<name>A0AAV8EW81_9POAL</name>
<dbReference type="PANTHER" id="PTHR45658:SF37">
    <property type="entry name" value="GATA TRANSCRIPTION FACTOR 2-LIKE"/>
    <property type="match status" value="1"/>
</dbReference>
<dbReference type="InterPro" id="IPR013088">
    <property type="entry name" value="Znf_NHR/GATA"/>
</dbReference>
<dbReference type="PROSITE" id="PS50114">
    <property type="entry name" value="GATA_ZN_FINGER_2"/>
    <property type="match status" value="1"/>
</dbReference>
<accession>A0AAV8EW81</accession>
<evidence type="ECO:0000256" key="3">
    <source>
        <dbReference type="ARBA" id="ARBA00022771"/>
    </source>
</evidence>
<dbReference type="SUPFAM" id="SSF57716">
    <property type="entry name" value="Glucocorticoid receptor-like (DNA-binding domain)"/>
    <property type="match status" value="1"/>
</dbReference>
<evidence type="ECO:0000256" key="7">
    <source>
        <dbReference type="SAM" id="MobiDB-lite"/>
    </source>
</evidence>
<evidence type="ECO:0000256" key="4">
    <source>
        <dbReference type="ARBA" id="ARBA00022833"/>
    </source>
</evidence>
<keyword evidence="5" id="KW-0010">Activator</keyword>
<dbReference type="Pfam" id="PF00320">
    <property type="entry name" value="GATA"/>
    <property type="match status" value="1"/>
</dbReference>
<gene>
    <name evidence="9" type="ORF">LUZ62_067299</name>
</gene>
<dbReference type="PROSITE" id="PS00344">
    <property type="entry name" value="GATA_ZN_FINGER_1"/>
    <property type="match status" value="1"/>
</dbReference>
<dbReference type="PANTHER" id="PTHR45658">
    <property type="entry name" value="GATA TRANSCRIPTION FACTOR"/>
    <property type="match status" value="1"/>
</dbReference>
<dbReference type="InterPro" id="IPR051140">
    <property type="entry name" value="GATA_TF"/>
</dbReference>
<dbReference type="GO" id="GO:0043565">
    <property type="term" value="F:sequence-specific DNA binding"/>
    <property type="evidence" value="ECO:0007669"/>
    <property type="project" value="InterPro"/>
</dbReference>
<dbReference type="EMBL" id="JAMFTS010000003">
    <property type="protein sequence ID" value="KAJ4783042.1"/>
    <property type="molecule type" value="Genomic_DNA"/>
</dbReference>
<keyword evidence="4" id="KW-0862">Zinc</keyword>
<dbReference type="GO" id="GO:0006355">
    <property type="term" value="P:regulation of DNA-templated transcription"/>
    <property type="evidence" value="ECO:0007669"/>
    <property type="project" value="InterPro"/>
</dbReference>
<reference evidence="9" key="1">
    <citation type="submission" date="2022-08" db="EMBL/GenBank/DDBJ databases">
        <authorList>
            <person name="Marques A."/>
        </authorList>
    </citation>
    <scope>NUCLEOTIDE SEQUENCE</scope>
    <source>
        <strain evidence="9">RhyPub2mFocal</strain>
        <tissue evidence="9">Leaves</tissue>
    </source>
</reference>
<organism evidence="9 10">
    <name type="scientific">Rhynchospora pubera</name>
    <dbReference type="NCBI Taxonomy" id="906938"/>
    <lineage>
        <taxon>Eukaryota</taxon>
        <taxon>Viridiplantae</taxon>
        <taxon>Streptophyta</taxon>
        <taxon>Embryophyta</taxon>
        <taxon>Tracheophyta</taxon>
        <taxon>Spermatophyta</taxon>
        <taxon>Magnoliopsida</taxon>
        <taxon>Liliopsida</taxon>
        <taxon>Poales</taxon>
        <taxon>Cyperaceae</taxon>
        <taxon>Cyperoideae</taxon>
        <taxon>Rhynchosporeae</taxon>
        <taxon>Rhynchospora</taxon>
    </lineage>
</organism>
<dbReference type="FunFam" id="3.30.50.10:FF:000018">
    <property type="entry name" value="GATA transcription factor"/>
    <property type="match status" value="1"/>
</dbReference>
<evidence type="ECO:0000313" key="9">
    <source>
        <dbReference type="EMBL" id="KAJ4783042.1"/>
    </source>
</evidence>
<evidence type="ECO:0000256" key="2">
    <source>
        <dbReference type="ARBA" id="ARBA00022723"/>
    </source>
</evidence>
<keyword evidence="2" id="KW-0479">Metal-binding</keyword>
<dbReference type="GO" id="GO:0008270">
    <property type="term" value="F:zinc ion binding"/>
    <property type="evidence" value="ECO:0007669"/>
    <property type="project" value="UniProtKB-KW"/>
</dbReference>
<evidence type="ECO:0000259" key="8">
    <source>
        <dbReference type="PROSITE" id="PS50114"/>
    </source>
</evidence>
<evidence type="ECO:0000256" key="1">
    <source>
        <dbReference type="ARBA" id="ARBA00005694"/>
    </source>
</evidence>
<comment type="caution">
    <text evidence="9">The sequence shown here is derived from an EMBL/GenBank/DDBJ whole genome shotgun (WGS) entry which is preliminary data.</text>
</comment>
<dbReference type="GO" id="GO:0030154">
    <property type="term" value="P:cell differentiation"/>
    <property type="evidence" value="ECO:0007669"/>
    <property type="project" value="TreeGrafter"/>
</dbReference>
<evidence type="ECO:0000313" key="10">
    <source>
        <dbReference type="Proteomes" id="UP001140206"/>
    </source>
</evidence>
<feature type="region of interest" description="Disordered" evidence="7">
    <location>
        <begin position="31"/>
        <end position="51"/>
    </location>
</feature>
<comment type="similarity">
    <text evidence="1">Belongs to the type IV zinc-finger family. Class A subfamily.</text>
</comment>
<dbReference type="AlphaFoldDB" id="A0AAV8EW81"/>
<evidence type="ECO:0000256" key="5">
    <source>
        <dbReference type="ARBA" id="ARBA00023159"/>
    </source>
</evidence>
<evidence type="ECO:0000256" key="6">
    <source>
        <dbReference type="PROSITE-ProRule" id="PRU00094"/>
    </source>
</evidence>
<dbReference type="SMART" id="SM00401">
    <property type="entry name" value="ZnF_GATA"/>
    <property type="match status" value="1"/>
</dbReference>
<keyword evidence="10" id="KW-1185">Reference proteome</keyword>
<sequence>MDIQQVSVPSLSLTPIPNASVASASASFPCEMEMDSNHPQTQNQNQDGNDDYSTLEWLSIYVEDCLSSGTTTYCTQPQPQPGLKPDTLPVNPVPNCSLNSKAPSKTEFKRKRICILYEEPPLVPNQTEWLADSEPIYPLSQPKPDTDTVSVSVSVAKKKKHKVPSKVQKEEKAQRRCTHCLSNKTPQWREGPMGPKTLCNACGVRFKSGRLLPEYRPAKSPTFVSWMHSNSHKKVLEMRNASSVSPKSD</sequence>
<feature type="domain" description="GATA-type" evidence="8">
    <location>
        <begin position="171"/>
        <end position="207"/>
    </location>
</feature>
<dbReference type="Gene3D" id="3.30.50.10">
    <property type="entry name" value="Erythroid Transcription Factor GATA-1, subunit A"/>
    <property type="match status" value="1"/>
</dbReference>